<evidence type="ECO:0000256" key="1">
    <source>
        <dbReference type="SAM" id="SignalP"/>
    </source>
</evidence>
<dbReference type="RefSeq" id="WP_168010041.1">
    <property type="nucleotide sequence ID" value="NZ_JAATEP010000008.1"/>
</dbReference>
<accession>A0ABX1B468</accession>
<keyword evidence="3" id="KW-1185">Reference proteome</keyword>
<keyword evidence="1" id="KW-0732">Signal</keyword>
<evidence type="ECO:0000313" key="3">
    <source>
        <dbReference type="Proteomes" id="UP000696294"/>
    </source>
</evidence>
<dbReference type="Proteomes" id="UP000696294">
    <property type="component" value="Unassembled WGS sequence"/>
</dbReference>
<feature type="chain" id="PRO_5047072138" description="Ig-like domain-containing protein" evidence="1">
    <location>
        <begin position="20"/>
        <end position="204"/>
    </location>
</feature>
<protein>
    <recommendedName>
        <fullName evidence="4">Ig-like domain-containing protein</fullName>
    </recommendedName>
</protein>
<comment type="caution">
    <text evidence="2">The sequence shown here is derived from an EMBL/GenBank/DDBJ whole genome shotgun (WGS) entry which is preliminary data.</text>
</comment>
<dbReference type="EMBL" id="JAATEP010000008">
    <property type="protein sequence ID" value="NJP90499.1"/>
    <property type="molecule type" value="Genomic_DNA"/>
</dbReference>
<reference evidence="2 3" key="1">
    <citation type="submission" date="2020-03" db="EMBL/GenBank/DDBJ databases">
        <title>WGS of actinomycetes isolated from Thailand.</title>
        <authorList>
            <person name="Thawai C."/>
        </authorList>
    </citation>
    <scope>NUCLEOTIDE SEQUENCE [LARGE SCALE GENOMIC DNA]</scope>
    <source>
        <strain evidence="2 3">FMUSA5-5</strain>
    </source>
</reference>
<proteinExistence type="predicted"/>
<evidence type="ECO:0000313" key="2">
    <source>
        <dbReference type="EMBL" id="NJP90499.1"/>
    </source>
</evidence>
<evidence type="ECO:0008006" key="4">
    <source>
        <dbReference type="Google" id="ProtNLM"/>
    </source>
</evidence>
<name>A0ABX1B468_9ACTN</name>
<gene>
    <name evidence="2" type="ORF">HCN51_13720</name>
</gene>
<organism evidence="2 3">
    <name type="scientific">Nonomuraea composti</name>
    <dbReference type="NCBI Taxonomy" id="2720023"/>
    <lineage>
        <taxon>Bacteria</taxon>
        <taxon>Bacillati</taxon>
        <taxon>Actinomycetota</taxon>
        <taxon>Actinomycetes</taxon>
        <taxon>Streptosporangiales</taxon>
        <taxon>Streptosporangiaceae</taxon>
        <taxon>Nonomuraea</taxon>
    </lineage>
</organism>
<feature type="signal peptide" evidence="1">
    <location>
        <begin position="1"/>
        <end position="19"/>
    </location>
</feature>
<sequence length="204" mass="20238">MNVAWVIALAVAAGTPGSAAFWPGAGTPGSGAFWPGAGTPGSGAFWPGAAEAVALSCAAATPAGRPLVFQPKVGLTPRRVEARGHLELTGCTSPDGSATALRSGWASVKATAQASCASARQVRGSAVITWFGTNGRPVGTSRLSVRADRLVAQRPADTLLTGSVTAGRMAGERVKGGISPATALLDCATRGMAALPGSGRIVFG</sequence>